<evidence type="ECO:0000313" key="3">
    <source>
        <dbReference type="EMBL" id="RHN40880.1"/>
    </source>
</evidence>
<name>A0A396GIQ6_MEDTR</name>
<dbReference type="SUPFAM" id="SSF52047">
    <property type="entry name" value="RNI-like"/>
    <property type="match status" value="1"/>
</dbReference>
<proteinExistence type="predicted"/>
<dbReference type="Proteomes" id="UP000265566">
    <property type="component" value="Chromosome 8"/>
</dbReference>
<evidence type="ECO:0000259" key="2">
    <source>
        <dbReference type="Pfam" id="PF23247"/>
    </source>
</evidence>
<gene>
    <name evidence="3" type="ORF">MtrunA17_Chr8g0359871</name>
</gene>
<dbReference type="InterPro" id="IPR057135">
    <property type="entry name" value="At4g27190-like_LRR"/>
</dbReference>
<dbReference type="Gramene" id="rna47123">
    <property type="protein sequence ID" value="RHN40880.1"/>
    <property type="gene ID" value="gene47123"/>
</dbReference>
<protein>
    <submittedName>
        <fullName evidence="3">Putative leucine-rich repeat domain, L domain-containing protein</fullName>
    </submittedName>
</protein>
<dbReference type="AlphaFoldDB" id="A0A396GIQ6"/>
<organism evidence="3">
    <name type="scientific">Medicago truncatula</name>
    <name type="common">Barrel medic</name>
    <name type="synonym">Medicago tribuloides</name>
    <dbReference type="NCBI Taxonomy" id="3880"/>
    <lineage>
        <taxon>Eukaryota</taxon>
        <taxon>Viridiplantae</taxon>
        <taxon>Streptophyta</taxon>
        <taxon>Embryophyta</taxon>
        <taxon>Tracheophyta</taxon>
        <taxon>Spermatophyta</taxon>
        <taxon>Magnoliopsida</taxon>
        <taxon>eudicotyledons</taxon>
        <taxon>Gunneridae</taxon>
        <taxon>Pentapetalae</taxon>
        <taxon>rosids</taxon>
        <taxon>fabids</taxon>
        <taxon>Fabales</taxon>
        <taxon>Fabaceae</taxon>
        <taxon>Papilionoideae</taxon>
        <taxon>50 kb inversion clade</taxon>
        <taxon>NPAAA clade</taxon>
        <taxon>Hologalegina</taxon>
        <taxon>IRL clade</taxon>
        <taxon>Trifolieae</taxon>
        <taxon>Medicago</taxon>
    </lineage>
</organism>
<dbReference type="PANTHER" id="PTHR33463">
    <property type="entry name" value="NB-ARC DOMAIN-CONTAINING PROTEIN-RELATED"/>
    <property type="match status" value="1"/>
</dbReference>
<dbReference type="EMBL" id="PSQE01000008">
    <property type="protein sequence ID" value="RHN40880.1"/>
    <property type="molecule type" value="Genomic_DNA"/>
</dbReference>
<dbReference type="InterPro" id="IPR032675">
    <property type="entry name" value="LRR_dom_sf"/>
</dbReference>
<accession>A0A396GIQ6</accession>
<dbReference type="Gene3D" id="3.80.10.10">
    <property type="entry name" value="Ribonuclease Inhibitor"/>
    <property type="match status" value="1"/>
</dbReference>
<keyword evidence="1" id="KW-0611">Plant defense</keyword>
<dbReference type="PANTHER" id="PTHR33463:SF209">
    <property type="entry name" value="DISEASE RESISTANCE PROTEIN RPS2-LIKE"/>
    <property type="match status" value="1"/>
</dbReference>
<comment type="caution">
    <text evidence="3">The sequence shown here is derived from an EMBL/GenBank/DDBJ whole genome shotgun (WGS) entry which is preliminary data.</text>
</comment>
<reference evidence="3" key="1">
    <citation type="journal article" date="2018" name="Nat. Plants">
        <title>Whole-genome landscape of Medicago truncatula symbiotic genes.</title>
        <authorList>
            <person name="Pecrix Y."/>
            <person name="Gamas P."/>
            <person name="Carrere S."/>
        </authorList>
    </citation>
    <scope>NUCLEOTIDE SEQUENCE</scope>
    <source>
        <tissue evidence="3">Leaves</tissue>
    </source>
</reference>
<sequence length="232" mass="26778">MNLKELDVEDCNSLEAVFDLKDEFAKEIVVQNSSQLKKLKLSNLPKLRHVWKEDPHNTMRFQNLSDVSVVGCNSLISFFPLSVARDMMQLQSLLVIKCGIQEIVAREYGPDEMVKFVFPHLTFIKLHTLTKLKAFFVGVHSLRCKSLKTINLFGCPKIELFKAETLRHQESSRNDVLNISTYQPLFVNEDVRVLVNVESLSLNKKDFGMILKSQYSRVQFNNIRHIIVVIPR</sequence>
<dbReference type="InterPro" id="IPR050905">
    <property type="entry name" value="Plant_NBS-LRR"/>
</dbReference>
<evidence type="ECO:0000256" key="1">
    <source>
        <dbReference type="ARBA" id="ARBA00022821"/>
    </source>
</evidence>
<dbReference type="Pfam" id="PF23247">
    <property type="entry name" value="LRR_RPS2"/>
    <property type="match status" value="1"/>
</dbReference>
<feature type="domain" description="Disease resistance protein At4g27190-like leucine-rich repeats" evidence="2">
    <location>
        <begin position="2"/>
        <end position="99"/>
    </location>
</feature>